<reference evidence="2" key="1">
    <citation type="journal article" date="2014" name="Int. J. Syst. Evol. Microbiol.">
        <title>Complete genome sequence of Corynebacterium casei LMG S-19264T (=DSM 44701T), isolated from a smear-ripened cheese.</title>
        <authorList>
            <consortium name="US DOE Joint Genome Institute (JGI-PGF)"/>
            <person name="Walter F."/>
            <person name="Albersmeier A."/>
            <person name="Kalinowski J."/>
            <person name="Ruckert C."/>
        </authorList>
    </citation>
    <scope>NUCLEOTIDE SEQUENCE</scope>
    <source>
        <strain evidence="2">CGMCC 1.15448</strain>
    </source>
</reference>
<dbReference type="Proteomes" id="UP000607559">
    <property type="component" value="Unassembled WGS sequence"/>
</dbReference>
<feature type="transmembrane region" description="Helical" evidence="1">
    <location>
        <begin position="47"/>
        <end position="67"/>
    </location>
</feature>
<organism evidence="2 3">
    <name type="scientific">Puia dinghuensis</name>
    <dbReference type="NCBI Taxonomy" id="1792502"/>
    <lineage>
        <taxon>Bacteria</taxon>
        <taxon>Pseudomonadati</taxon>
        <taxon>Bacteroidota</taxon>
        <taxon>Chitinophagia</taxon>
        <taxon>Chitinophagales</taxon>
        <taxon>Chitinophagaceae</taxon>
        <taxon>Puia</taxon>
    </lineage>
</organism>
<gene>
    <name evidence="2" type="ORF">GCM10011511_28270</name>
</gene>
<sequence length="246" mass="27778">MDQQLLFTLLLSFCSLGCYVILLRGLQIVLRTSVLDKQKQRTVFSRTAVLLAVWLLLIAGLSLAGFFSSGSPLPPRVAFPMLISLIVVLWVAFSPTGTLLLRELPPHWLIYFQSFRIVVEIIIWLTVLYKIFPVQLSFEGRNVDVLVGLLAFPVGYYSFIKKAWPSIVVLLYNIFGLLSLINVVAVTVLSLPTPIRLFHNQPDSSMMSHFPFIFIPSFLAPLAISVHILSIRQWVLARQPRAVRLT</sequence>
<reference evidence="2" key="2">
    <citation type="submission" date="2020-09" db="EMBL/GenBank/DDBJ databases">
        <authorList>
            <person name="Sun Q."/>
            <person name="Zhou Y."/>
        </authorList>
    </citation>
    <scope>NUCLEOTIDE SEQUENCE</scope>
    <source>
        <strain evidence="2">CGMCC 1.15448</strain>
    </source>
</reference>
<accession>A0A8J2XTY5</accession>
<keyword evidence="1" id="KW-0472">Membrane</keyword>
<feature type="transmembrane region" description="Helical" evidence="1">
    <location>
        <begin position="79"/>
        <end position="101"/>
    </location>
</feature>
<evidence type="ECO:0000313" key="2">
    <source>
        <dbReference type="EMBL" id="GGB03341.1"/>
    </source>
</evidence>
<name>A0A8J2XTY5_9BACT</name>
<comment type="caution">
    <text evidence="2">The sequence shown here is derived from an EMBL/GenBank/DDBJ whole genome shotgun (WGS) entry which is preliminary data.</text>
</comment>
<dbReference type="EMBL" id="BMJC01000003">
    <property type="protein sequence ID" value="GGB03341.1"/>
    <property type="molecule type" value="Genomic_DNA"/>
</dbReference>
<keyword evidence="1" id="KW-1133">Transmembrane helix</keyword>
<feature type="transmembrane region" description="Helical" evidence="1">
    <location>
        <begin position="167"/>
        <end position="189"/>
    </location>
</feature>
<keyword evidence="3" id="KW-1185">Reference proteome</keyword>
<feature type="transmembrane region" description="Helical" evidence="1">
    <location>
        <begin position="143"/>
        <end position="160"/>
    </location>
</feature>
<evidence type="ECO:0000313" key="3">
    <source>
        <dbReference type="Proteomes" id="UP000607559"/>
    </source>
</evidence>
<feature type="transmembrane region" description="Helical" evidence="1">
    <location>
        <begin position="6"/>
        <end position="26"/>
    </location>
</feature>
<proteinExistence type="predicted"/>
<dbReference type="AlphaFoldDB" id="A0A8J2XTY5"/>
<protein>
    <submittedName>
        <fullName evidence="2">Uncharacterized protein</fullName>
    </submittedName>
</protein>
<feature type="transmembrane region" description="Helical" evidence="1">
    <location>
        <begin position="108"/>
        <end position="131"/>
    </location>
</feature>
<evidence type="ECO:0000256" key="1">
    <source>
        <dbReference type="SAM" id="Phobius"/>
    </source>
</evidence>
<dbReference type="RefSeq" id="WP_188932716.1">
    <property type="nucleotide sequence ID" value="NZ_BMJC01000003.1"/>
</dbReference>
<keyword evidence="1" id="KW-0812">Transmembrane</keyword>
<feature type="transmembrane region" description="Helical" evidence="1">
    <location>
        <begin position="209"/>
        <end position="231"/>
    </location>
</feature>